<proteinExistence type="predicted"/>
<protein>
    <recommendedName>
        <fullName evidence="3">DUF4238 domain-containing protein</fullName>
    </recommendedName>
</protein>
<dbReference type="HOGENOM" id="CLU_402666_0_0_5"/>
<evidence type="ECO:0000313" key="2">
    <source>
        <dbReference type="Proteomes" id="UP000002301"/>
    </source>
</evidence>
<evidence type="ECO:0008006" key="3">
    <source>
        <dbReference type="Google" id="ProtNLM"/>
    </source>
</evidence>
<keyword evidence="2" id="KW-1185">Reference proteome</keyword>
<dbReference type="PATRIC" id="fig|439375.7.peg.4509"/>
<sequence length="701" mass="77661">MSSGPNQHYLPRFLQKPFGIRPKRKEIWVFARGVAPEPKRLKEVGASEYFYSGPATDNARTLDDDITEIETPISRILAGIRAQPVGAVVNSTDAAEIVNHLVPRTAHVRVNMERGLRMMAHGMETILGDDDRIQSLMGLNEDEPNAAFRNNLAEKLSEIEGIESLGLPVNLIERIAFVAAKENFATLAADTLPLLRDLFSSWLETTDGFVRETHNKTLAKISSSSPRLKLLEDLNWTVQSAQREGAILPDCAALAVDQSGQTAPAMFSDWKAVSAIILPVTPDKLLVGAATIYNVTQLLNFNDEAARCSHDFFLAPTINEYLTGLHKQLGERSMTLIEEGISGALEPYLTIVPKPRDEDAPIFPADLNNQSNEPWQYELSLIGCGDAENVQELSNAIQGIVTSLAQALPLQRLEGITITSDYREAVVTLDRGYEGASAPDSTPEEIGQGIARTMSVQRGGHWKERIILDARAAFALLAEESDTVEWGSYIFVRQLTEVAISEMIEHHLPGVWMKPISDPLHGFLYPSVHPAIFSYLASHISAGFSGPHHHVSVKRELFITALGEMKSTSFAARLEYRHHGDLDRLLGTVMPRISYALQFAADLLGHCAASGTDPYDADGELSAALADVGLQQWFPIFRDRLERLLMRFGQWESFDEFLALDVHVERLMWQLGMLPWHGPEGIRVEIPLGTDIDKLLENKSH</sequence>
<dbReference type="Proteomes" id="UP000002301">
    <property type="component" value="Chromosome 2"/>
</dbReference>
<accession>A6X728</accession>
<name>A6X728_BRUA4</name>
<dbReference type="AlphaFoldDB" id="A6X728"/>
<dbReference type="KEGG" id="oan:Oant_4332"/>
<evidence type="ECO:0000313" key="1">
    <source>
        <dbReference type="EMBL" id="ABS17032.1"/>
    </source>
</evidence>
<reference evidence="1 2" key="1">
    <citation type="journal article" date="2011" name="J. Bacteriol.">
        <title>Genome of Ochrobactrum anthropi ATCC 49188 T, a versatile opportunistic pathogen and symbiont of several eukaryotic hosts.</title>
        <authorList>
            <person name="Chain P.S."/>
            <person name="Lang D.M."/>
            <person name="Comerci D.J."/>
            <person name="Malfatti S.A."/>
            <person name="Vergez L.M."/>
            <person name="Shin M."/>
            <person name="Ugalde R.A."/>
            <person name="Garcia E."/>
            <person name="Tolmasky M.E."/>
        </authorList>
    </citation>
    <scope>NUCLEOTIDE SEQUENCE [LARGE SCALE GENOMIC DNA]</scope>
    <source>
        <strain evidence="2">ATCC 49188 / DSM 6882 / CCUG 24695 / JCM 21032 / LMG 3331 / NBRC 15819 / NCTC 12168 / Alc 37</strain>
    </source>
</reference>
<organism evidence="1 2">
    <name type="scientific">Brucella anthropi (strain ATCC 49188 / DSM 6882 / CCUG 24695 / JCM 21032 / LMG 3331 / NBRC 15819 / NCTC 12168 / Alc 37)</name>
    <name type="common">Ochrobactrum anthropi</name>
    <dbReference type="NCBI Taxonomy" id="439375"/>
    <lineage>
        <taxon>Bacteria</taxon>
        <taxon>Pseudomonadati</taxon>
        <taxon>Pseudomonadota</taxon>
        <taxon>Alphaproteobacteria</taxon>
        <taxon>Hyphomicrobiales</taxon>
        <taxon>Brucellaceae</taxon>
        <taxon>Brucella/Ochrobactrum group</taxon>
        <taxon>Brucella</taxon>
    </lineage>
</organism>
<dbReference type="EMBL" id="CP000759">
    <property type="protein sequence ID" value="ABS17032.1"/>
    <property type="molecule type" value="Genomic_DNA"/>
</dbReference>
<dbReference type="RefSeq" id="WP_012093616.1">
    <property type="nucleotide sequence ID" value="NC_009668.1"/>
</dbReference>
<gene>
    <name evidence="1" type="ordered locus">Oant_4332</name>
</gene>
<dbReference type="eggNOG" id="COG0237">
    <property type="taxonomic scope" value="Bacteria"/>
</dbReference>